<evidence type="ECO:0000259" key="4">
    <source>
        <dbReference type="PROSITE" id="PS51017"/>
    </source>
</evidence>
<sequence>MLQDMIRTPEQLSIDDCISSSIADQILGFEYEGDLFQEARELPEEVSSAAPTDSVAAVMVDNNSAVAATSMAAAEPVTLPCYDDDDAFTSSFSPFDSSTIFSALLDPHPQADADPESLPSPGDIAQVIAPPLFIPTSSTYANATAAAAATTTSNNAGDFASLSPNSVVSQLSLIGPACQLLQPTTLYQENRMQPLSGYLGFETSSLRPCSFLDAGGSIGGEFYGEGMGMTPFGGDVFSGNGIYANESLERVYSSGDLQVIGDGQNLVTRCSSSPTPLPLASEISTLDDSSYRVGRLSMEERKEKIHRYLKKRNERNFSKKIKVKETKKTLADSRPRVRGRFAKNDEFSEVAPRPSSANQEYEEEEEMVVKDDQDMLQSSDILALISGVNSFKYNYTVESWI</sequence>
<dbReference type="GO" id="GO:0009909">
    <property type="term" value="P:regulation of flower development"/>
    <property type="evidence" value="ECO:0007669"/>
    <property type="project" value="InterPro"/>
</dbReference>
<dbReference type="Proteomes" id="UP000639772">
    <property type="component" value="Unassembled WGS sequence"/>
</dbReference>
<dbReference type="EMBL" id="JADCNM010000004">
    <property type="protein sequence ID" value="KAG0486238.1"/>
    <property type="molecule type" value="Genomic_DNA"/>
</dbReference>
<evidence type="ECO:0000313" key="6">
    <source>
        <dbReference type="Proteomes" id="UP000639772"/>
    </source>
</evidence>
<evidence type="ECO:0000256" key="2">
    <source>
        <dbReference type="ARBA" id="ARBA00023242"/>
    </source>
</evidence>
<proteinExistence type="predicted"/>
<dbReference type="InterPro" id="IPR045281">
    <property type="entry name" value="CONSTANS-like"/>
</dbReference>
<keyword evidence="2 3" id="KW-0539">Nucleus</keyword>
<evidence type="ECO:0000256" key="3">
    <source>
        <dbReference type="PROSITE-ProRule" id="PRU00357"/>
    </source>
</evidence>
<dbReference type="AlphaFoldDB" id="A0A835R9H0"/>
<evidence type="ECO:0000256" key="1">
    <source>
        <dbReference type="ARBA" id="ARBA00004123"/>
    </source>
</evidence>
<reference evidence="5 6" key="1">
    <citation type="journal article" date="2020" name="Nat. Food">
        <title>A phased Vanilla planifolia genome enables genetic improvement of flavour and production.</title>
        <authorList>
            <person name="Hasing T."/>
            <person name="Tang H."/>
            <person name="Brym M."/>
            <person name="Khazi F."/>
            <person name="Huang T."/>
            <person name="Chambers A.H."/>
        </authorList>
    </citation>
    <scope>NUCLEOTIDE SEQUENCE [LARGE SCALE GENOMIC DNA]</scope>
    <source>
        <tissue evidence="5">Leaf</tissue>
    </source>
</reference>
<dbReference type="GO" id="GO:0003700">
    <property type="term" value="F:DNA-binding transcription factor activity"/>
    <property type="evidence" value="ECO:0007669"/>
    <property type="project" value="TreeGrafter"/>
</dbReference>
<gene>
    <name evidence="5" type="ORF">HPP92_008333</name>
</gene>
<feature type="domain" description="CCT" evidence="4">
    <location>
        <begin position="301"/>
        <end position="344"/>
    </location>
</feature>
<protein>
    <recommendedName>
        <fullName evidence="4">CCT domain-containing protein</fullName>
    </recommendedName>
</protein>
<dbReference type="Pfam" id="PF06203">
    <property type="entry name" value="CCT"/>
    <property type="match status" value="1"/>
</dbReference>
<dbReference type="PROSITE" id="PS51017">
    <property type="entry name" value="CCT"/>
    <property type="match status" value="1"/>
</dbReference>
<dbReference type="GO" id="GO:0005634">
    <property type="term" value="C:nucleus"/>
    <property type="evidence" value="ECO:0007669"/>
    <property type="project" value="UniProtKB-SubCell"/>
</dbReference>
<organism evidence="5 6">
    <name type="scientific">Vanilla planifolia</name>
    <name type="common">Vanilla</name>
    <dbReference type="NCBI Taxonomy" id="51239"/>
    <lineage>
        <taxon>Eukaryota</taxon>
        <taxon>Viridiplantae</taxon>
        <taxon>Streptophyta</taxon>
        <taxon>Embryophyta</taxon>
        <taxon>Tracheophyta</taxon>
        <taxon>Spermatophyta</taxon>
        <taxon>Magnoliopsida</taxon>
        <taxon>Liliopsida</taxon>
        <taxon>Asparagales</taxon>
        <taxon>Orchidaceae</taxon>
        <taxon>Vanilloideae</taxon>
        <taxon>Vanilleae</taxon>
        <taxon>Vanilla</taxon>
    </lineage>
</organism>
<evidence type="ECO:0000313" key="5">
    <source>
        <dbReference type="EMBL" id="KAG0486238.1"/>
    </source>
</evidence>
<comment type="subcellular location">
    <subcellularLocation>
        <location evidence="1 3">Nucleus</location>
    </subcellularLocation>
</comment>
<name>A0A835R9H0_VANPL</name>
<dbReference type="PANTHER" id="PTHR31319">
    <property type="entry name" value="ZINC FINGER PROTEIN CONSTANS-LIKE 4"/>
    <property type="match status" value="1"/>
</dbReference>
<comment type="caution">
    <text evidence="5">The sequence shown here is derived from an EMBL/GenBank/DDBJ whole genome shotgun (WGS) entry which is preliminary data.</text>
</comment>
<dbReference type="PANTHER" id="PTHR31319:SF110">
    <property type="entry name" value="CCT MOTIF FAMILY PROTEIN"/>
    <property type="match status" value="1"/>
</dbReference>
<dbReference type="OrthoDB" id="153872at2759"/>
<accession>A0A835R9H0</accession>
<dbReference type="InterPro" id="IPR010402">
    <property type="entry name" value="CCT_domain"/>
</dbReference>